<sequence length="90" mass="10470">MRYQVFVEEEEGSDTGGDLGNFDQLDEVWAFIQSRLPTGVFSDRRLVWVKDREADADVSFSLTTELWAEHCETPLAFARCFKMFLAFKHE</sequence>
<proteinExistence type="predicted"/>
<reference evidence="1 2" key="1">
    <citation type="submission" date="2014-02" db="EMBL/GenBank/DDBJ databases">
        <title>Expanding our view of genomic diversity in Candidatus Accumulibacter clades.</title>
        <authorList>
            <person name="Skennerton C.T."/>
            <person name="Barr J.J."/>
            <person name="Slater F.R."/>
            <person name="Bond P.L."/>
            <person name="Tyson G.W."/>
        </authorList>
    </citation>
    <scope>NUCLEOTIDE SEQUENCE [LARGE SCALE GENOMIC DNA]</scope>
    <source>
        <strain evidence="2">BA-91</strain>
    </source>
</reference>
<dbReference type="Proteomes" id="UP000020077">
    <property type="component" value="Unassembled WGS sequence"/>
</dbReference>
<accession>A0A080LSN0</accession>
<dbReference type="AlphaFoldDB" id="A0A080LSN0"/>
<dbReference type="EMBL" id="JDVG02000544">
    <property type="protein sequence ID" value="KFB71421.1"/>
    <property type="molecule type" value="Genomic_DNA"/>
</dbReference>
<evidence type="ECO:0000313" key="2">
    <source>
        <dbReference type="Proteomes" id="UP000020077"/>
    </source>
</evidence>
<evidence type="ECO:0000313" key="1">
    <source>
        <dbReference type="EMBL" id="KFB71421.1"/>
    </source>
</evidence>
<name>A0A080LSN0_9PROT</name>
<comment type="caution">
    <text evidence="1">The sequence shown here is derived from an EMBL/GenBank/DDBJ whole genome shotgun (WGS) entry which is preliminary data.</text>
</comment>
<protein>
    <submittedName>
        <fullName evidence="1">Uncharacterized protein</fullName>
    </submittedName>
</protein>
<organism evidence="1 2">
    <name type="scientific">Candidatus Accumulibacter phosphatis</name>
    <dbReference type="NCBI Taxonomy" id="327160"/>
    <lineage>
        <taxon>Bacteria</taxon>
        <taxon>Pseudomonadati</taxon>
        <taxon>Pseudomonadota</taxon>
        <taxon>Betaproteobacteria</taxon>
        <taxon>Candidatus Accumulibacter</taxon>
    </lineage>
</organism>
<gene>
    <name evidence="1" type="ORF">AW09_003425</name>
</gene>